<keyword evidence="1" id="KW-0812">Transmembrane</keyword>
<evidence type="ECO:0000313" key="2">
    <source>
        <dbReference type="EMBL" id="MBR7824819.1"/>
    </source>
</evidence>
<keyword evidence="1" id="KW-1133">Transmembrane helix</keyword>
<reference evidence="2" key="1">
    <citation type="submission" date="2021-04" db="EMBL/GenBank/DDBJ databases">
        <title>Genome based classification of Actinospica acidithermotolerans sp. nov., an actinobacterium isolated from an Indonesian hot spring.</title>
        <authorList>
            <person name="Kusuma A.B."/>
            <person name="Putra K.E."/>
            <person name="Nafisah S."/>
            <person name="Loh J."/>
            <person name="Nouioui I."/>
            <person name="Goodfellow M."/>
        </authorList>
    </citation>
    <scope>NUCLEOTIDE SEQUENCE</scope>
    <source>
        <strain evidence="2">MGRD01-02</strain>
    </source>
</reference>
<organism evidence="2 3">
    <name type="scientific">Actinospica acidithermotolerans</name>
    <dbReference type="NCBI Taxonomy" id="2828514"/>
    <lineage>
        <taxon>Bacteria</taxon>
        <taxon>Bacillati</taxon>
        <taxon>Actinomycetota</taxon>
        <taxon>Actinomycetes</taxon>
        <taxon>Catenulisporales</taxon>
        <taxon>Actinospicaceae</taxon>
        <taxon>Actinospica</taxon>
    </lineage>
</organism>
<name>A0A941IFA3_9ACTN</name>
<dbReference type="Proteomes" id="UP000676325">
    <property type="component" value="Unassembled WGS sequence"/>
</dbReference>
<sequence length="54" mass="6008">MYALIWRRLPGPLWMKLACAVVLVSLLVVLLFGWVFPWVEPYLPFSGSGTIGGS</sequence>
<dbReference type="EMBL" id="JAGSOH010000001">
    <property type="protein sequence ID" value="MBR7824819.1"/>
    <property type="molecule type" value="Genomic_DNA"/>
</dbReference>
<comment type="caution">
    <text evidence="2">The sequence shown here is derived from an EMBL/GenBank/DDBJ whole genome shotgun (WGS) entry which is preliminary data.</text>
</comment>
<dbReference type="RefSeq" id="WP_212515961.1">
    <property type="nucleotide sequence ID" value="NZ_JAGSOH010000001.1"/>
</dbReference>
<proteinExistence type="predicted"/>
<accession>A0A941IFA3</accession>
<keyword evidence="3" id="KW-1185">Reference proteome</keyword>
<protein>
    <submittedName>
        <fullName evidence="2">Uncharacterized protein</fullName>
    </submittedName>
</protein>
<gene>
    <name evidence="2" type="ORF">KDK95_00755</name>
</gene>
<evidence type="ECO:0000256" key="1">
    <source>
        <dbReference type="SAM" id="Phobius"/>
    </source>
</evidence>
<keyword evidence="1" id="KW-0472">Membrane</keyword>
<dbReference type="AlphaFoldDB" id="A0A941IFA3"/>
<feature type="transmembrane region" description="Helical" evidence="1">
    <location>
        <begin position="12"/>
        <end position="36"/>
    </location>
</feature>
<evidence type="ECO:0000313" key="3">
    <source>
        <dbReference type="Proteomes" id="UP000676325"/>
    </source>
</evidence>